<reference evidence="4 5" key="1">
    <citation type="journal article" date="2014" name="Int. J. Syst. Evol. Microbiol.">
        <title>Complete genome sequence of Corynebacterium casei LMG S-19264T (=DSM 44701T), isolated from a smear-ripened cheese.</title>
        <authorList>
            <consortium name="US DOE Joint Genome Institute (JGI-PGF)"/>
            <person name="Walter F."/>
            <person name="Albersmeier A."/>
            <person name="Kalinowski J."/>
            <person name="Ruckert C."/>
        </authorList>
    </citation>
    <scope>NUCLEOTIDE SEQUENCE [LARGE SCALE GENOMIC DNA]</scope>
    <source>
        <strain evidence="4 5">CGMCC 1.12976</strain>
    </source>
</reference>
<dbReference type="PROSITE" id="PS51186">
    <property type="entry name" value="GNAT"/>
    <property type="match status" value="1"/>
</dbReference>
<dbReference type="InterPro" id="IPR000182">
    <property type="entry name" value="GNAT_dom"/>
</dbReference>
<keyword evidence="2" id="KW-0012">Acyltransferase</keyword>
<dbReference type="Gene3D" id="3.40.630.30">
    <property type="match status" value="1"/>
</dbReference>
<dbReference type="InterPro" id="IPR050832">
    <property type="entry name" value="Bact_Acetyltransf"/>
</dbReference>
<sequence length="184" mass="19692">MSEAVLVRRATIDDLDEAARLFALYREFYGYPLDDTAAREYLRARIEGADSVILLGYRPSDGDAVAGAQAVAGGFALADGDVAGRGQAASGQAVGFCQLYPSYCSLDLAPIFVLYDLFVDSSARRSGVARSLLAAAAAHGVEVGASRLELSTANDNSAAQQLYESLGWMPDETYRHYELPVPRT</sequence>
<dbReference type="AlphaFoldDB" id="A0A917B483"/>
<keyword evidence="1" id="KW-0808">Transferase</keyword>
<keyword evidence="5" id="KW-1185">Reference proteome</keyword>
<dbReference type="InterPro" id="IPR016181">
    <property type="entry name" value="Acyl_CoA_acyltransferase"/>
</dbReference>
<proteinExistence type="predicted"/>
<dbReference type="SUPFAM" id="SSF55729">
    <property type="entry name" value="Acyl-CoA N-acyltransferases (Nat)"/>
    <property type="match status" value="1"/>
</dbReference>
<evidence type="ECO:0000313" key="5">
    <source>
        <dbReference type="Proteomes" id="UP000598775"/>
    </source>
</evidence>
<dbReference type="GO" id="GO:0016747">
    <property type="term" value="F:acyltransferase activity, transferring groups other than amino-acyl groups"/>
    <property type="evidence" value="ECO:0007669"/>
    <property type="project" value="InterPro"/>
</dbReference>
<evidence type="ECO:0000256" key="2">
    <source>
        <dbReference type="ARBA" id="ARBA00023315"/>
    </source>
</evidence>
<evidence type="ECO:0000313" key="4">
    <source>
        <dbReference type="EMBL" id="GGF18806.1"/>
    </source>
</evidence>
<accession>A0A917B483</accession>
<dbReference type="Proteomes" id="UP000598775">
    <property type="component" value="Unassembled WGS sequence"/>
</dbReference>
<organism evidence="4 5">
    <name type="scientific">Subtercola lobariae</name>
    <dbReference type="NCBI Taxonomy" id="1588641"/>
    <lineage>
        <taxon>Bacteria</taxon>
        <taxon>Bacillati</taxon>
        <taxon>Actinomycetota</taxon>
        <taxon>Actinomycetes</taxon>
        <taxon>Micrococcales</taxon>
        <taxon>Microbacteriaceae</taxon>
        <taxon>Subtercola</taxon>
    </lineage>
</organism>
<gene>
    <name evidence="4" type="ORF">GCM10011399_10530</name>
</gene>
<evidence type="ECO:0000259" key="3">
    <source>
        <dbReference type="PROSITE" id="PS51186"/>
    </source>
</evidence>
<name>A0A917B483_9MICO</name>
<feature type="domain" description="N-acetyltransferase" evidence="3">
    <location>
        <begin position="5"/>
        <end position="184"/>
    </location>
</feature>
<dbReference type="RefSeq" id="WP_203585887.1">
    <property type="nucleotide sequence ID" value="NZ_BMGP01000002.1"/>
</dbReference>
<dbReference type="EMBL" id="BMGP01000002">
    <property type="protein sequence ID" value="GGF18806.1"/>
    <property type="molecule type" value="Genomic_DNA"/>
</dbReference>
<protein>
    <submittedName>
        <fullName evidence="4">N-acetyltransferase</fullName>
    </submittedName>
</protein>
<comment type="caution">
    <text evidence="4">The sequence shown here is derived from an EMBL/GenBank/DDBJ whole genome shotgun (WGS) entry which is preliminary data.</text>
</comment>
<dbReference type="PANTHER" id="PTHR43877">
    <property type="entry name" value="AMINOALKYLPHOSPHONATE N-ACETYLTRANSFERASE-RELATED-RELATED"/>
    <property type="match status" value="1"/>
</dbReference>
<evidence type="ECO:0000256" key="1">
    <source>
        <dbReference type="ARBA" id="ARBA00022679"/>
    </source>
</evidence>
<dbReference type="Pfam" id="PF00583">
    <property type="entry name" value="Acetyltransf_1"/>
    <property type="match status" value="1"/>
</dbReference>